<comment type="caution">
    <text evidence="1">The sequence shown here is derived from an EMBL/GenBank/DDBJ whole genome shotgun (WGS) entry which is preliminary data.</text>
</comment>
<gene>
    <name evidence="1" type="ORF">ACOLOM_LOCUS10571</name>
</gene>
<dbReference type="EMBL" id="CAJVPT010034723">
    <property type="protein sequence ID" value="CAG8708864.1"/>
    <property type="molecule type" value="Genomic_DNA"/>
</dbReference>
<proteinExistence type="predicted"/>
<keyword evidence="2" id="KW-1185">Reference proteome</keyword>
<feature type="non-terminal residue" evidence="1">
    <location>
        <position position="1"/>
    </location>
</feature>
<protein>
    <submittedName>
        <fullName evidence="1">5822_t:CDS:1</fullName>
    </submittedName>
</protein>
<evidence type="ECO:0000313" key="2">
    <source>
        <dbReference type="Proteomes" id="UP000789525"/>
    </source>
</evidence>
<reference evidence="1" key="1">
    <citation type="submission" date="2021-06" db="EMBL/GenBank/DDBJ databases">
        <authorList>
            <person name="Kallberg Y."/>
            <person name="Tangrot J."/>
            <person name="Rosling A."/>
        </authorList>
    </citation>
    <scope>NUCLEOTIDE SEQUENCE</scope>
    <source>
        <strain evidence="1">CL356</strain>
    </source>
</reference>
<sequence>DDGTGVIMRFSIYDNYMKNSQLLKQVILENYTESDNLSNELLSNSQSDLISLVKSLNLDYSKIIMPK</sequence>
<evidence type="ECO:0000313" key="1">
    <source>
        <dbReference type="EMBL" id="CAG8708864.1"/>
    </source>
</evidence>
<accession>A0ACA9PH27</accession>
<dbReference type="Proteomes" id="UP000789525">
    <property type="component" value="Unassembled WGS sequence"/>
</dbReference>
<feature type="non-terminal residue" evidence="1">
    <location>
        <position position="67"/>
    </location>
</feature>
<organism evidence="1 2">
    <name type="scientific">Acaulospora colombiana</name>
    <dbReference type="NCBI Taxonomy" id="27376"/>
    <lineage>
        <taxon>Eukaryota</taxon>
        <taxon>Fungi</taxon>
        <taxon>Fungi incertae sedis</taxon>
        <taxon>Mucoromycota</taxon>
        <taxon>Glomeromycotina</taxon>
        <taxon>Glomeromycetes</taxon>
        <taxon>Diversisporales</taxon>
        <taxon>Acaulosporaceae</taxon>
        <taxon>Acaulospora</taxon>
    </lineage>
</organism>
<name>A0ACA9PH27_9GLOM</name>